<name>A0A8S1K0D4_9CILI</name>
<keyword evidence="6 14" id="KW-0812">Transmembrane</keyword>
<keyword evidence="7" id="KW-0479">Metal-binding</keyword>
<evidence type="ECO:0000256" key="2">
    <source>
        <dbReference type="ARBA" id="ARBA00004127"/>
    </source>
</evidence>
<evidence type="ECO:0000256" key="9">
    <source>
        <dbReference type="ARBA" id="ARBA00022786"/>
    </source>
</evidence>
<dbReference type="GO" id="GO:0061630">
    <property type="term" value="F:ubiquitin protein ligase activity"/>
    <property type="evidence" value="ECO:0007669"/>
    <property type="project" value="UniProtKB-EC"/>
</dbReference>
<evidence type="ECO:0000256" key="13">
    <source>
        <dbReference type="PROSITE-ProRule" id="PRU00175"/>
    </source>
</evidence>
<evidence type="ECO:0000256" key="3">
    <source>
        <dbReference type="ARBA" id="ARBA00004906"/>
    </source>
</evidence>
<feature type="domain" description="RING-type" evidence="15">
    <location>
        <begin position="332"/>
        <end position="387"/>
    </location>
</feature>
<dbReference type="GO" id="GO:0008270">
    <property type="term" value="F:zinc ion binding"/>
    <property type="evidence" value="ECO:0007669"/>
    <property type="project" value="UniProtKB-KW"/>
</dbReference>
<sequence length="398" mass="47602">MLNQQIFRLKQIGFQFMVEKIYMKFGLKGCAKQDSDNFDINQLSIDGQLQSTDTDDYHCQINLNFNIQKIYDYNFINNLIFCSIATLILIIQFMSTTKLIQQINNNKQKHFKQTIQLSDFQLSLLASQFSVIQGRIQLFILLRALIQNFKYEYFYIIPSFLQLVLCSSKDPQFVNLIWLQRYMLADIERRARIKQFMYFVVILNFFIILNLVLENLFWNSFYFMLSQSFVLYPQVIRNVRLKLNNNFNKLYIFGFLSSKLYFYPYVRSCPVNISFMETDYIFVGVFLFVYALSLFLITIQQKYGSRCFIPKFLFPKPFSYFQKVIVHDSMECPICLNSLKLRPEDMDVRPMNQLLQHQIMVTPCKHEFHPQCLQQWLKIQNRCPLCRGHLPPFVEDDR</sequence>
<protein>
    <recommendedName>
        <fullName evidence="4">RING-type E3 ubiquitin transferase</fullName>
        <ecNumber evidence="4">2.3.2.27</ecNumber>
    </recommendedName>
</protein>
<proteinExistence type="predicted"/>
<evidence type="ECO:0000256" key="11">
    <source>
        <dbReference type="ARBA" id="ARBA00022989"/>
    </source>
</evidence>
<evidence type="ECO:0000256" key="5">
    <source>
        <dbReference type="ARBA" id="ARBA00022679"/>
    </source>
</evidence>
<dbReference type="InterPro" id="IPR021319">
    <property type="entry name" value="DUF2921"/>
</dbReference>
<dbReference type="EC" id="2.3.2.27" evidence="4"/>
<evidence type="ECO:0000256" key="4">
    <source>
        <dbReference type="ARBA" id="ARBA00012483"/>
    </source>
</evidence>
<reference evidence="16" key="1">
    <citation type="submission" date="2021-01" db="EMBL/GenBank/DDBJ databases">
        <authorList>
            <consortium name="Genoscope - CEA"/>
            <person name="William W."/>
        </authorList>
    </citation>
    <scope>NUCLEOTIDE SEQUENCE</scope>
</reference>
<evidence type="ECO:0000256" key="1">
    <source>
        <dbReference type="ARBA" id="ARBA00000900"/>
    </source>
</evidence>
<comment type="subcellular location">
    <subcellularLocation>
        <location evidence="2">Endomembrane system</location>
        <topology evidence="2">Multi-pass membrane protein</topology>
    </subcellularLocation>
</comment>
<dbReference type="EMBL" id="CAJJDN010000002">
    <property type="protein sequence ID" value="CAD8046939.1"/>
    <property type="molecule type" value="Genomic_DNA"/>
</dbReference>
<gene>
    <name evidence="16" type="ORF">PSON_ATCC_30995.1.T0020142</name>
</gene>
<dbReference type="AlphaFoldDB" id="A0A8S1K0D4"/>
<evidence type="ECO:0000313" key="17">
    <source>
        <dbReference type="Proteomes" id="UP000692954"/>
    </source>
</evidence>
<comment type="pathway">
    <text evidence="3">Protein modification; protein ubiquitination.</text>
</comment>
<dbReference type="Proteomes" id="UP000692954">
    <property type="component" value="Unassembled WGS sequence"/>
</dbReference>
<keyword evidence="10" id="KW-0862">Zinc</keyword>
<dbReference type="OrthoDB" id="9984778at2759"/>
<dbReference type="PANTHER" id="PTHR15710">
    <property type="entry name" value="E3 UBIQUITIN-PROTEIN LIGASE PRAJA"/>
    <property type="match status" value="1"/>
</dbReference>
<evidence type="ECO:0000256" key="12">
    <source>
        <dbReference type="ARBA" id="ARBA00023136"/>
    </source>
</evidence>
<keyword evidence="12 14" id="KW-0472">Membrane</keyword>
<feature type="transmembrane region" description="Helical" evidence="14">
    <location>
        <begin position="75"/>
        <end position="94"/>
    </location>
</feature>
<feature type="transmembrane region" description="Helical" evidence="14">
    <location>
        <begin position="196"/>
        <end position="213"/>
    </location>
</feature>
<keyword evidence="9" id="KW-0833">Ubl conjugation pathway</keyword>
<dbReference type="GO" id="GO:0012505">
    <property type="term" value="C:endomembrane system"/>
    <property type="evidence" value="ECO:0007669"/>
    <property type="project" value="UniProtKB-SubCell"/>
</dbReference>
<dbReference type="PROSITE" id="PS50089">
    <property type="entry name" value="ZF_RING_2"/>
    <property type="match status" value="1"/>
</dbReference>
<evidence type="ECO:0000256" key="10">
    <source>
        <dbReference type="ARBA" id="ARBA00022833"/>
    </source>
</evidence>
<comment type="caution">
    <text evidence="16">The sequence shown here is derived from an EMBL/GenBank/DDBJ whole genome shotgun (WGS) entry which is preliminary data.</text>
</comment>
<evidence type="ECO:0000313" key="16">
    <source>
        <dbReference type="EMBL" id="CAD8046939.1"/>
    </source>
</evidence>
<dbReference type="Pfam" id="PF12678">
    <property type="entry name" value="zf-rbx1"/>
    <property type="match status" value="1"/>
</dbReference>
<keyword evidence="8 13" id="KW-0863">Zinc-finger</keyword>
<evidence type="ECO:0000259" key="15">
    <source>
        <dbReference type="PROSITE" id="PS50089"/>
    </source>
</evidence>
<evidence type="ECO:0000256" key="8">
    <source>
        <dbReference type="ARBA" id="ARBA00022771"/>
    </source>
</evidence>
<evidence type="ECO:0000256" key="7">
    <source>
        <dbReference type="ARBA" id="ARBA00022723"/>
    </source>
</evidence>
<dbReference type="Pfam" id="PF11145">
    <property type="entry name" value="DUF2921"/>
    <property type="match status" value="1"/>
</dbReference>
<feature type="transmembrane region" description="Helical" evidence="14">
    <location>
        <begin position="278"/>
        <end position="299"/>
    </location>
</feature>
<dbReference type="InterPro" id="IPR024766">
    <property type="entry name" value="Znf_RING_H2"/>
</dbReference>
<keyword evidence="5" id="KW-0808">Transferase</keyword>
<keyword evidence="11 14" id="KW-1133">Transmembrane helix</keyword>
<comment type="catalytic activity">
    <reaction evidence="1">
        <text>S-ubiquitinyl-[E2 ubiquitin-conjugating enzyme]-L-cysteine + [acceptor protein]-L-lysine = [E2 ubiquitin-conjugating enzyme]-L-cysteine + N(6)-ubiquitinyl-[acceptor protein]-L-lysine.</text>
        <dbReference type="EC" id="2.3.2.27"/>
    </reaction>
</comment>
<evidence type="ECO:0000256" key="6">
    <source>
        <dbReference type="ARBA" id="ARBA00022692"/>
    </source>
</evidence>
<dbReference type="InterPro" id="IPR001841">
    <property type="entry name" value="Znf_RING"/>
</dbReference>
<evidence type="ECO:0000256" key="14">
    <source>
        <dbReference type="SAM" id="Phobius"/>
    </source>
</evidence>
<accession>A0A8S1K0D4</accession>
<organism evidence="16 17">
    <name type="scientific">Paramecium sonneborni</name>
    <dbReference type="NCBI Taxonomy" id="65129"/>
    <lineage>
        <taxon>Eukaryota</taxon>
        <taxon>Sar</taxon>
        <taxon>Alveolata</taxon>
        <taxon>Ciliophora</taxon>
        <taxon>Intramacronucleata</taxon>
        <taxon>Oligohymenophorea</taxon>
        <taxon>Peniculida</taxon>
        <taxon>Parameciidae</taxon>
        <taxon>Paramecium</taxon>
    </lineage>
</organism>
<keyword evidence="17" id="KW-1185">Reference proteome</keyword>
<dbReference type="SMART" id="SM00184">
    <property type="entry name" value="RING"/>
    <property type="match status" value="1"/>
</dbReference>